<dbReference type="Pfam" id="PF13403">
    <property type="entry name" value="Hint_2"/>
    <property type="match status" value="1"/>
</dbReference>
<gene>
    <name evidence="2" type="ordered locus">Dshi_0232</name>
</gene>
<dbReference type="STRING" id="398580.Dshi_0232"/>
<evidence type="ECO:0000259" key="1">
    <source>
        <dbReference type="Pfam" id="PF13403"/>
    </source>
</evidence>
<dbReference type="InterPro" id="IPR028992">
    <property type="entry name" value="Hedgehog/Intein_dom"/>
</dbReference>
<feature type="domain" description="Hedgehog/Intein (Hint)" evidence="1">
    <location>
        <begin position="169"/>
        <end position="306"/>
    </location>
</feature>
<dbReference type="KEGG" id="dsh:Dshi_0232"/>
<dbReference type="Gene3D" id="2.170.16.10">
    <property type="entry name" value="Hedgehog/Intein (Hint) domain"/>
    <property type="match status" value="1"/>
</dbReference>
<dbReference type="RefSeq" id="WP_012176914.1">
    <property type="nucleotide sequence ID" value="NC_009952.1"/>
</dbReference>
<accession>A8LLH1</accession>
<dbReference type="EMBL" id="CP000830">
    <property type="protein sequence ID" value="ABV91981.1"/>
    <property type="molecule type" value="Genomic_DNA"/>
</dbReference>
<name>A8LLH1_DINSH</name>
<proteinExistence type="predicted"/>
<evidence type="ECO:0000313" key="2">
    <source>
        <dbReference type="EMBL" id="ABV91981.1"/>
    </source>
</evidence>
<evidence type="ECO:0000313" key="3">
    <source>
        <dbReference type="Proteomes" id="UP000006833"/>
    </source>
</evidence>
<protein>
    <recommendedName>
        <fullName evidence="1">Hedgehog/Intein (Hint) domain-containing protein</fullName>
    </recommendedName>
</protein>
<organism evidence="2 3">
    <name type="scientific">Dinoroseobacter shibae (strain DSM 16493 / NCIMB 14021 / DFL 12)</name>
    <dbReference type="NCBI Taxonomy" id="398580"/>
    <lineage>
        <taxon>Bacteria</taxon>
        <taxon>Pseudomonadati</taxon>
        <taxon>Pseudomonadota</taxon>
        <taxon>Alphaproteobacteria</taxon>
        <taxon>Rhodobacterales</taxon>
        <taxon>Roseobacteraceae</taxon>
        <taxon>Dinoroseobacter</taxon>
    </lineage>
</organism>
<reference evidence="3" key="1">
    <citation type="journal article" date="2010" name="ISME J.">
        <title>The complete genome sequence of the algal symbiont Dinoroseobacter shibae: a hitchhiker's guide to life in the sea.</title>
        <authorList>
            <person name="Wagner-Dobler I."/>
            <person name="Ballhausen B."/>
            <person name="Berger M."/>
            <person name="Brinkhoff T."/>
            <person name="Buchholz I."/>
            <person name="Bunk B."/>
            <person name="Cypionka H."/>
            <person name="Daniel R."/>
            <person name="Drepper T."/>
            <person name="Gerdts G."/>
            <person name="Hahnke S."/>
            <person name="Han C."/>
            <person name="Jahn D."/>
            <person name="Kalhoefer D."/>
            <person name="Kiss H."/>
            <person name="Klenk H.P."/>
            <person name="Kyrpides N."/>
            <person name="Liebl W."/>
            <person name="Liesegang H."/>
            <person name="Meincke L."/>
            <person name="Pati A."/>
            <person name="Petersen J."/>
            <person name="Piekarski T."/>
            <person name="Pommerenke C."/>
            <person name="Pradella S."/>
            <person name="Pukall R."/>
            <person name="Rabus R."/>
            <person name="Stackebrandt E."/>
            <person name="Thole S."/>
            <person name="Thompson L."/>
            <person name="Tielen P."/>
            <person name="Tomasch J."/>
            <person name="von Jan M."/>
            <person name="Wanphrut N."/>
            <person name="Wichels A."/>
            <person name="Zech H."/>
            <person name="Simon M."/>
        </authorList>
    </citation>
    <scope>NUCLEOTIDE SEQUENCE [LARGE SCALE GENOMIC DNA]</scope>
    <source>
        <strain evidence="3">DSM 16493 / NCIMB 14021 / DFL 12</strain>
    </source>
</reference>
<dbReference type="HOGENOM" id="CLU_052810_2_0_5"/>
<dbReference type="SUPFAM" id="SSF51294">
    <property type="entry name" value="Hedgehog/intein (Hint) domain"/>
    <property type="match status" value="1"/>
</dbReference>
<dbReference type="InterPro" id="IPR036844">
    <property type="entry name" value="Hint_dom_sf"/>
</dbReference>
<dbReference type="eggNOG" id="COG2931">
    <property type="taxonomic scope" value="Bacteria"/>
</dbReference>
<dbReference type="Proteomes" id="UP000006833">
    <property type="component" value="Chromosome"/>
</dbReference>
<dbReference type="OrthoDB" id="6305173at2"/>
<dbReference type="AlphaFoldDB" id="A8LLH1"/>
<sequence length="356" mass="38169">MARISELHYSNAYARRSGEPEFLEVALDPSENPADFVVSFYQTSGQLALEVRLDDPGVTVTRDPETGEDVYVISETVFIVRLTDPDSIGPRNTEAFALTNTATDTVINFYDIGGGRTDIVADGGAADGAVSTNIPVPTGPVAATYSIQFNKPDPDTPVYIPVTPGDSGVCFTPGTLIDTPDGPRMVQDLRPGDLVWTRDAGAQPLRWVGARTVPAAGPLAPVAIPAGMYGATAPLLVSPQHRMLLTGWQAELLTGTDEVLVAALHLVDGDRVVRRPGGMVTYIHILFDRHHLVRANGAWSESFHPGAQGLETMDGAARDELLGLFPELRESPAAYGPSARRSLRAHEAQLLRLPSR</sequence>
<keyword evidence="3" id="KW-1185">Reference proteome</keyword>